<dbReference type="InterPro" id="IPR027843">
    <property type="entry name" value="DUF4440"/>
</dbReference>
<dbReference type="SUPFAM" id="SSF54427">
    <property type="entry name" value="NTF2-like"/>
    <property type="match status" value="1"/>
</dbReference>
<accession>A0ABR6YDP6</accession>
<keyword evidence="3" id="KW-1185">Reference proteome</keyword>
<evidence type="ECO:0000313" key="3">
    <source>
        <dbReference type="Proteomes" id="UP000624279"/>
    </source>
</evidence>
<proteinExistence type="predicted"/>
<organism evidence="2 3">
    <name type="scientific">Undibacterium flavidum</name>
    <dbReference type="NCBI Taxonomy" id="2762297"/>
    <lineage>
        <taxon>Bacteria</taxon>
        <taxon>Pseudomonadati</taxon>
        <taxon>Pseudomonadota</taxon>
        <taxon>Betaproteobacteria</taxon>
        <taxon>Burkholderiales</taxon>
        <taxon>Oxalobacteraceae</taxon>
        <taxon>Undibacterium</taxon>
    </lineage>
</organism>
<protein>
    <submittedName>
        <fullName evidence="2">Nuclear transport factor 2 family protein</fullName>
    </submittedName>
</protein>
<evidence type="ECO:0000313" key="2">
    <source>
        <dbReference type="EMBL" id="MBC3874681.1"/>
    </source>
</evidence>
<dbReference type="EMBL" id="JACOGA010000012">
    <property type="protein sequence ID" value="MBC3874681.1"/>
    <property type="molecule type" value="Genomic_DNA"/>
</dbReference>
<sequence>MSTDPRYRVLLLSLYVLFSVTFNTYAADANQLKLLKQQVIEAETAFAKSMAQRDHASFVSFLAEDAIFFSGSKVLRGKQEVAEAWRRFYSSEQAPFSWESGEVEVLDSGNLAISVGPVRDPNGKLIANFSSIWRLESSGVWRIVFDRGTDVCNCKKD</sequence>
<comment type="caution">
    <text evidence="2">The sequence shown here is derived from an EMBL/GenBank/DDBJ whole genome shotgun (WGS) entry which is preliminary data.</text>
</comment>
<gene>
    <name evidence="2" type="ORF">H8K55_13910</name>
</gene>
<feature type="domain" description="DUF4440" evidence="1">
    <location>
        <begin position="40"/>
        <end position="143"/>
    </location>
</feature>
<reference evidence="2 3" key="1">
    <citation type="submission" date="2020-08" db="EMBL/GenBank/DDBJ databases">
        <title>Novel species isolated from subtropical streams in China.</title>
        <authorList>
            <person name="Lu H."/>
        </authorList>
    </citation>
    <scope>NUCLEOTIDE SEQUENCE [LARGE SCALE GENOMIC DNA]</scope>
    <source>
        <strain evidence="2 3">LX15W</strain>
    </source>
</reference>
<dbReference type="InterPro" id="IPR032710">
    <property type="entry name" value="NTF2-like_dom_sf"/>
</dbReference>
<dbReference type="RefSeq" id="WP_186942663.1">
    <property type="nucleotide sequence ID" value="NZ_JACOGA010000012.1"/>
</dbReference>
<dbReference type="Proteomes" id="UP000624279">
    <property type="component" value="Unassembled WGS sequence"/>
</dbReference>
<dbReference type="Pfam" id="PF14534">
    <property type="entry name" value="DUF4440"/>
    <property type="match status" value="1"/>
</dbReference>
<evidence type="ECO:0000259" key="1">
    <source>
        <dbReference type="Pfam" id="PF14534"/>
    </source>
</evidence>
<dbReference type="Gene3D" id="3.10.450.50">
    <property type="match status" value="1"/>
</dbReference>
<name>A0ABR6YDP6_9BURK</name>